<protein>
    <submittedName>
        <fullName evidence="5">Helix-turn-helix domain-containing protein</fullName>
    </submittedName>
</protein>
<feature type="domain" description="HTH hxlR-type" evidence="4">
    <location>
        <begin position="12"/>
        <end position="109"/>
    </location>
</feature>
<dbReference type="Gene3D" id="1.10.10.10">
    <property type="entry name" value="Winged helix-like DNA-binding domain superfamily/Winged helix DNA-binding domain"/>
    <property type="match status" value="1"/>
</dbReference>
<evidence type="ECO:0000313" key="5">
    <source>
        <dbReference type="EMBL" id="MCX2935890.1"/>
    </source>
</evidence>
<gene>
    <name evidence="5" type="ORF">ORI27_04215</name>
</gene>
<keyword evidence="6" id="KW-1185">Reference proteome</keyword>
<evidence type="ECO:0000256" key="2">
    <source>
        <dbReference type="ARBA" id="ARBA00023125"/>
    </source>
</evidence>
<evidence type="ECO:0000259" key="4">
    <source>
        <dbReference type="PROSITE" id="PS51118"/>
    </source>
</evidence>
<dbReference type="PANTHER" id="PTHR33204">
    <property type="entry name" value="TRANSCRIPTIONAL REGULATOR, MARR FAMILY"/>
    <property type="match status" value="1"/>
</dbReference>
<dbReference type="Proteomes" id="UP001300745">
    <property type="component" value="Unassembled WGS sequence"/>
</dbReference>
<dbReference type="InterPro" id="IPR036388">
    <property type="entry name" value="WH-like_DNA-bd_sf"/>
</dbReference>
<evidence type="ECO:0000256" key="1">
    <source>
        <dbReference type="ARBA" id="ARBA00023015"/>
    </source>
</evidence>
<dbReference type="Pfam" id="PF01638">
    <property type="entry name" value="HxlR"/>
    <property type="match status" value="1"/>
</dbReference>
<name>A0ABT3SAE8_9MYCO</name>
<dbReference type="EMBL" id="JAPJDO010000003">
    <property type="protein sequence ID" value="MCX2935890.1"/>
    <property type="molecule type" value="Genomic_DNA"/>
</dbReference>
<reference evidence="5 6" key="1">
    <citation type="submission" date="2022-11" db="EMBL/GenBank/DDBJ databases">
        <title>Mycobacterium sp. nov.</title>
        <authorList>
            <person name="Papic B."/>
            <person name="Spicic S."/>
            <person name="Duvnjak S."/>
        </authorList>
    </citation>
    <scope>NUCLEOTIDE SEQUENCE [LARGE SCALE GENOMIC DNA]</scope>
    <source>
        <strain evidence="5 6">CVI_P4</strain>
    </source>
</reference>
<evidence type="ECO:0000313" key="6">
    <source>
        <dbReference type="Proteomes" id="UP001300745"/>
    </source>
</evidence>
<keyword evidence="3" id="KW-0804">Transcription</keyword>
<keyword evidence="1" id="KW-0805">Transcription regulation</keyword>
<keyword evidence="2" id="KW-0238">DNA-binding</keyword>
<dbReference type="PROSITE" id="PS51118">
    <property type="entry name" value="HTH_HXLR"/>
    <property type="match status" value="1"/>
</dbReference>
<dbReference type="PANTHER" id="PTHR33204:SF18">
    <property type="entry name" value="TRANSCRIPTIONAL REGULATORY PROTEIN"/>
    <property type="match status" value="1"/>
</dbReference>
<dbReference type="InterPro" id="IPR002577">
    <property type="entry name" value="HTH_HxlR"/>
</dbReference>
<evidence type="ECO:0000256" key="3">
    <source>
        <dbReference type="ARBA" id="ARBA00023163"/>
    </source>
</evidence>
<dbReference type="SUPFAM" id="SSF46785">
    <property type="entry name" value="Winged helix' DNA-binding domain"/>
    <property type="match status" value="1"/>
</dbReference>
<accession>A0ABT3SAE8</accession>
<comment type="caution">
    <text evidence="5">The sequence shown here is derived from an EMBL/GenBank/DDBJ whole genome shotgun (WGS) entry which is preliminary data.</text>
</comment>
<proteinExistence type="predicted"/>
<dbReference type="RefSeq" id="WP_265995278.1">
    <property type="nucleotide sequence ID" value="NZ_JAPJDN010000003.1"/>
</dbReference>
<organism evidence="5 6">
    <name type="scientific">Mycobacterium pinniadriaticum</name>
    <dbReference type="NCBI Taxonomy" id="2994102"/>
    <lineage>
        <taxon>Bacteria</taxon>
        <taxon>Bacillati</taxon>
        <taxon>Actinomycetota</taxon>
        <taxon>Actinomycetes</taxon>
        <taxon>Mycobacteriales</taxon>
        <taxon>Mycobacteriaceae</taxon>
        <taxon>Mycobacterium</taxon>
    </lineage>
</organism>
<dbReference type="InterPro" id="IPR036390">
    <property type="entry name" value="WH_DNA-bd_sf"/>
</dbReference>
<sequence>MPLGADYPGQDCSIARSLEVVGERWTLLILRDAFHGLTRFDEFQRSLGVASNILSVRLNKLVDLGILQTDDTDAVGRRRGYHLTEKGAALNGVLIEMMQWGDRFEPSSSGPTTIMVHDECGRAVSAEHRCSCCGGIIAPENTHLAPAPQLRGPDGRPLSRTLPQLAAWGPASE</sequence>